<keyword evidence="6 9" id="KW-0812">Transmembrane</keyword>
<proteinExistence type="inferred from homology"/>
<evidence type="ECO:0000313" key="11">
    <source>
        <dbReference type="Proteomes" id="UP000676506"/>
    </source>
</evidence>
<comment type="similarity">
    <text evidence="3 9">Belongs to the CobD/CbiB family.</text>
</comment>
<organism evidence="10 11">
    <name type="scientific">Chloracidobacterium validum</name>
    <dbReference type="NCBI Taxonomy" id="2821543"/>
    <lineage>
        <taxon>Bacteria</taxon>
        <taxon>Pseudomonadati</taxon>
        <taxon>Acidobacteriota</taxon>
        <taxon>Terriglobia</taxon>
        <taxon>Terriglobales</taxon>
        <taxon>Acidobacteriaceae</taxon>
        <taxon>Chloracidobacterium</taxon>
    </lineage>
</organism>
<comment type="function">
    <text evidence="9">Converts cobyric acid to cobinamide by the addition of aminopropanol on the F carboxylic group.</text>
</comment>
<sequence>MSPVLLLAAYALDRLVGDPPWLPHPVRWMGTVITLGEQWLRPLDAPPALAFTAGAGLTLLTVGLFCGGSWLALHTLAQAHPTLGAVALVYLGATTLATKDLLDEATAVVERLAYHDLPGARQRVARIVGRDTHHLDEPELCRATVETLAESASDGIIAPLFYLAVGGVPAALAYKAINTLDSRIGHTDDHNFWFGKFAARLDDVANFFPARLTALLLVAAAWLGGQDWREAWRIWRRDAHHHASPNAGHPEAAMAGALGVQLGGRNTYDGVPHWSPLIGDRRRALDLTAVQAALRLVSRVSWLGLVIGLVICLWGQR</sequence>
<feature type="transmembrane region" description="Helical" evidence="9">
    <location>
        <begin position="296"/>
        <end position="315"/>
    </location>
</feature>
<evidence type="ECO:0000256" key="3">
    <source>
        <dbReference type="ARBA" id="ARBA00006263"/>
    </source>
</evidence>
<dbReference type="Proteomes" id="UP000676506">
    <property type="component" value="Chromosome 1"/>
</dbReference>
<dbReference type="InterPro" id="IPR004485">
    <property type="entry name" value="Cobalamin_biosynth_CobD/CbiB"/>
</dbReference>
<reference evidence="10 11" key="1">
    <citation type="submission" date="2021-03" db="EMBL/GenBank/DDBJ databases">
        <title>Genomic and phenotypic characterization of Chloracidobacterium isolates provides evidence for multiple species.</title>
        <authorList>
            <person name="Saini M.K."/>
            <person name="Costas A.M.G."/>
            <person name="Tank M."/>
            <person name="Bryant D.A."/>
        </authorList>
    </citation>
    <scope>NUCLEOTIDE SEQUENCE [LARGE SCALE GENOMIC DNA]</scope>
    <source>
        <strain evidence="10 11">BV2-C</strain>
    </source>
</reference>
<evidence type="ECO:0000256" key="4">
    <source>
        <dbReference type="ARBA" id="ARBA00022475"/>
    </source>
</evidence>
<accession>A0ABX8B8Z5</accession>
<evidence type="ECO:0000256" key="6">
    <source>
        <dbReference type="ARBA" id="ARBA00022692"/>
    </source>
</evidence>
<feature type="transmembrane region" description="Helical" evidence="9">
    <location>
        <begin position="48"/>
        <end position="73"/>
    </location>
</feature>
<evidence type="ECO:0000256" key="8">
    <source>
        <dbReference type="ARBA" id="ARBA00023136"/>
    </source>
</evidence>
<comment type="caution">
    <text evidence="9">Lacks conserved residue(s) required for the propagation of feature annotation.</text>
</comment>
<keyword evidence="8 9" id="KW-0472">Membrane</keyword>
<name>A0ABX8B8Z5_9BACT</name>
<evidence type="ECO:0000256" key="9">
    <source>
        <dbReference type="HAMAP-Rule" id="MF_00024"/>
    </source>
</evidence>
<protein>
    <recommendedName>
        <fullName evidence="9">Cobalamin biosynthesis protein CobD</fullName>
    </recommendedName>
</protein>
<evidence type="ECO:0000313" key="10">
    <source>
        <dbReference type="EMBL" id="QUW02098.1"/>
    </source>
</evidence>
<evidence type="ECO:0000256" key="1">
    <source>
        <dbReference type="ARBA" id="ARBA00004651"/>
    </source>
</evidence>
<comment type="subcellular location">
    <subcellularLocation>
        <location evidence="1 9">Cell membrane</location>
        <topology evidence="1 9">Multi-pass membrane protein</topology>
    </subcellularLocation>
</comment>
<keyword evidence="5 9" id="KW-0169">Cobalamin biosynthesis</keyword>
<dbReference type="Pfam" id="PF03186">
    <property type="entry name" value="CobD_Cbib"/>
    <property type="match status" value="1"/>
</dbReference>
<dbReference type="RefSeq" id="WP_211427989.1">
    <property type="nucleotide sequence ID" value="NZ_CP072648.1"/>
</dbReference>
<dbReference type="PANTHER" id="PTHR34308:SF1">
    <property type="entry name" value="COBALAMIN BIOSYNTHESIS PROTEIN CBIB"/>
    <property type="match status" value="1"/>
</dbReference>
<dbReference type="PANTHER" id="PTHR34308">
    <property type="entry name" value="COBALAMIN BIOSYNTHESIS PROTEIN CBIB"/>
    <property type="match status" value="1"/>
</dbReference>
<evidence type="ECO:0000256" key="2">
    <source>
        <dbReference type="ARBA" id="ARBA00004953"/>
    </source>
</evidence>
<dbReference type="NCBIfam" id="TIGR00380">
    <property type="entry name" value="cobal_cbiB"/>
    <property type="match status" value="1"/>
</dbReference>
<gene>
    <name evidence="9 10" type="primary">cobD</name>
    <name evidence="10" type="ORF">J8C06_06915</name>
</gene>
<keyword evidence="11" id="KW-1185">Reference proteome</keyword>
<dbReference type="HAMAP" id="MF_00024">
    <property type="entry name" value="CobD_CbiB"/>
    <property type="match status" value="1"/>
</dbReference>
<keyword evidence="4 9" id="KW-1003">Cell membrane</keyword>
<comment type="pathway">
    <text evidence="2 9">Cofactor biosynthesis; adenosylcobalamin biosynthesis.</text>
</comment>
<evidence type="ECO:0000256" key="7">
    <source>
        <dbReference type="ARBA" id="ARBA00022989"/>
    </source>
</evidence>
<dbReference type="EMBL" id="CP072648">
    <property type="protein sequence ID" value="QUW02098.1"/>
    <property type="molecule type" value="Genomic_DNA"/>
</dbReference>
<keyword evidence="7 9" id="KW-1133">Transmembrane helix</keyword>
<evidence type="ECO:0000256" key="5">
    <source>
        <dbReference type="ARBA" id="ARBA00022573"/>
    </source>
</evidence>